<protein>
    <submittedName>
        <fullName evidence="1">Uncharacterized protein</fullName>
    </submittedName>
</protein>
<keyword evidence="2" id="KW-1185">Reference proteome</keyword>
<evidence type="ECO:0000313" key="1">
    <source>
        <dbReference type="EMBL" id="PQA59087.1"/>
    </source>
</evidence>
<dbReference type="OrthoDB" id="6057861at2"/>
<organism evidence="1 2">
    <name type="scientific">Siphonobacter curvatus</name>
    <dbReference type="NCBI Taxonomy" id="2094562"/>
    <lineage>
        <taxon>Bacteria</taxon>
        <taxon>Pseudomonadati</taxon>
        <taxon>Bacteroidota</taxon>
        <taxon>Cytophagia</taxon>
        <taxon>Cytophagales</taxon>
        <taxon>Cytophagaceae</taxon>
        <taxon>Siphonobacter</taxon>
    </lineage>
</organism>
<reference evidence="2" key="1">
    <citation type="submission" date="2018-02" db="EMBL/GenBank/DDBJ databases">
        <title>Genome sequencing of Solimonas sp. HR-BB.</title>
        <authorList>
            <person name="Lee Y."/>
            <person name="Jeon C.O."/>
        </authorList>
    </citation>
    <scope>NUCLEOTIDE SEQUENCE [LARGE SCALE GENOMIC DNA]</scope>
    <source>
        <strain evidence="2">HR-U</strain>
    </source>
</reference>
<name>A0A2S7IMY6_9BACT</name>
<evidence type="ECO:0000313" key="2">
    <source>
        <dbReference type="Proteomes" id="UP000239590"/>
    </source>
</evidence>
<sequence length="102" mass="11984">MLSRLFCLAFIVLVFSSFSIDPIERIGIKGPFTFNQTQFKLAWTAKPNDFYYIQEYLPASETPEKFNQMITFYLLDKNVEVKAAVSQKVKELENRKKNRSYV</sequence>
<dbReference type="AlphaFoldDB" id="A0A2S7IMY6"/>
<dbReference type="EMBL" id="PTRA01000001">
    <property type="protein sequence ID" value="PQA59087.1"/>
    <property type="molecule type" value="Genomic_DNA"/>
</dbReference>
<proteinExistence type="predicted"/>
<gene>
    <name evidence="1" type="ORF">C5O19_05380</name>
</gene>
<accession>A0A2S7IMY6</accession>
<dbReference type="Proteomes" id="UP000239590">
    <property type="component" value="Unassembled WGS sequence"/>
</dbReference>
<comment type="caution">
    <text evidence="1">The sequence shown here is derived from an EMBL/GenBank/DDBJ whole genome shotgun (WGS) entry which is preliminary data.</text>
</comment>